<dbReference type="AlphaFoldDB" id="A0A0F9M348"/>
<keyword evidence="2" id="KW-1133">Transmembrane helix</keyword>
<gene>
    <name evidence="3" type="ORF">LCGC14_1140660</name>
</gene>
<feature type="region of interest" description="Disordered" evidence="1">
    <location>
        <begin position="79"/>
        <end position="99"/>
    </location>
</feature>
<keyword evidence="2" id="KW-0812">Transmembrane</keyword>
<keyword evidence="2" id="KW-0472">Membrane</keyword>
<comment type="caution">
    <text evidence="3">The sequence shown here is derived from an EMBL/GenBank/DDBJ whole genome shotgun (WGS) entry which is preliminary data.</text>
</comment>
<feature type="transmembrane region" description="Helical" evidence="2">
    <location>
        <begin position="15"/>
        <end position="37"/>
    </location>
</feature>
<dbReference type="EMBL" id="LAZR01005409">
    <property type="protein sequence ID" value="KKN00149.1"/>
    <property type="molecule type" value="Genomic_DNA"/>
</dbReference>
<accession>A0A0F9M348</accession>
<protein>
    <submittedName>
        <fullName evidence="3">Uncharacterized protein</fullName>
    </submittedName>
</protein>
<evidence type="ECO:0000256" key="1">
    <source>
        <dbReference type="SAM" id="MobiDB-lite"/>
    </source>
</evidence>
<evidence type="ECO:0000313" key="3">
    <source>
        <dbReference type="EMBL" id="KKN00149.1"/>
    </source>
</evidence>
<name>A0A0F9M348_9ZZZZ</name>
<sequence>MFLSQREAEHLVSTAFKWVLIFLFGFIFAVVFTLVVLDTNFHLVDQSLDASMQRMIDTCTTEATETAEISEATRSLFPLARGPTSPPGALATHPRIPQL</sequence>
<evidence type="ECO:0000256" key="2">
    <source>
        <dbReference type="SAM" id="Phobius"/>
    </source>
</evidence>
<reference evidence="3" key="1">
    <citation type="journal article" date="2015" name="Nature">
        <title>Complex archaea that bridge the gap between prokaryotes and eukaryotes.</title>
        <authorList>
            <person name="Spang A."/>
            <person name="Saw J.H."/>
            <person name="Jorgensen S.L."/>
            <person name="Zaremba-Niedzwiedzka K."/>
            <person name="Martijn J."/>
            <person name="Lind A.E."/>
            <person name="van Eijk R."/>
            <person name="Schleper C."/>
            <person name="Guy L."/>
            <person name="Ettema T.J."/>
        </authorList>
    </citation>
    <scope>NUCLEOTIDE SEQUENCE</scope>
</reference>
<organism evidence="3">
    <name type="scientific">marine sediment metagenome</name>
    <dbReference type="NCBI Taxonomy" id="412755"/>
    <lineage>
        <taxon>unclassified sequences</taxon>
        <taxon>metagenomes</taxon>
        <taxon>ecological metagenomes</taxon>
    </lineage>
</organism>
<proteinExistence type="predicted"/>